<evidence type="ECO:0000313" key="8">
    <source>
        <dbReference type="EMBL" id="CUN39009.1"/>
    </source>
</evidence>
<name>A0A173WHJ6_9FIRM</name>
<dbReference type="AlphaFoldDB" id="A0A173WHJ6"/>
<dbReference type="PANTHER" id="PTHR43547:SF2">
    <property type="entry name" value="HYBRID SIGNAL TRANSDUCTION HISTIDINE KINASE C"/>
    <property type="match status" value="1"/>
</dbReference>
<feature type="transmembrane region" description="Helical" evidence="6">
    <location>
        <begin position="61"/>
        <end position="81"/>
    </location>
</feature>
<protein>
    <recommendedName>
        <fullName evidence="2">histidine kinase</fullName>
        <ecNumber evidence="2">2.7.13.3</ecNumber>
    </recommendedName>
</protein>
<gene>
    <name evidence="8" type="primary">gchK</name>
    <name evidence="9" type="ORF">DXC39_31260</name>
    <name evidence="8" type="ORF">ERS852407_00036</name>
</gene>
<comment type="catalytic activity">
    <reaction evidence="1">
        <text>ATP + protein L-histidine = ADP + protein N-phospho-L-histidine.</text>
        <dbReference type="EC" id="2.7.13.3"/>
    </reaction>
</comment>
<evidence type="ECO:0000313" key="9">
    <source>
        <dbReference type="EMBL" id="RGL92978.1"/>
    </source>
</evidence>
<evidence type="ECO:0000313" key="10">
    <source>
        <dbReference type="Proteomes" id="UP000095651"/>
    </source>
</evidence>
<keyword evidence="6" id="KW-0812">Transmembrane</keyword>
<evidence type="ECO:0000256" key="3">
    <source>
        <dbReference type="ARBA" id="ARBA00022553"/>
    </source>
</evidence>
<feature type="transmembrane region" description="Helical" evidence="6">
    <location>
        <begin position="93"/>
        <end position="113"/>
    </location>
</feature>
<sequence>MGKSRTKIFLVFGMLFSFICVTLFSMIYMAKDNYFNNTIFQYFNISKELFGKLIYIDISKSVLVCGMNMSSLLFLICNYTLSQIDWPRQQRRLRMGLVIFWLAQVILYSPFSVRFFYYGGLGFFPDPVVFRRVYQVFHGITVSGNFLTILMSFVYMVRNAVRKEPIKDLRVMKWSLTTMNAGICILYFYMYFSLPDSFLWMSRALNYTAYKSLDMPPYIRFMRMIPYLVILFLLFLLLSSYRYDRAARKLREKDYVFSTIAASSEISIRVFSHYIKNEMLGILSEAEWVMKAPEEHREGLETIRNSCLEVYERLDLLQQNANRIVLNQSLNNILTILADTLKKNKELFAENKINLIDTAENKEVKVFCDGHYMEEVFQNLILNAVDAMKDQLVGERTITVTTTLYDRQIKIEFKDSGPGISPSVMDNLFEPFISTKSTKHNWGIGLSFVKRIIQSHNGKIEVENSADGGAVFSVYLPIVE</sequence>
<feature type="transmembrane region" description="Helical" evidence="6">
    <location>
        <begin position="174"/>
        <end position="192"/>
    </location>
</feature>
<organism evidence="8 10">
    <name type="scientific">Hungatella hathewayi</name>
    <dbReference type="NCBI Taxonomy" id="154046"/>
    <lineage>
        <taxon>Bacteria</taxon>
        <taxon>Bacillati</taxon>
        <taxon>Bacillota</taxon>
        <taxon>Clostridia</taxon>
        <taxon>Lachnospirales</taxon>
        <taxon>Lachnospiraceae</taxon>
        <taxon>Hungatella</taxon>
    </lineage>
</organism>
<dbReference type="PANTHER" id="PTHR43547">
    <property type="entry name" value="TWO-COMPONENT HISTIDINE KINASE"/>
    <property type="match status" value="1"/>
</dbReference>
<keyword evidence="6" id="KW-0472">Membrane</keyword>
<evidence type="ECO:0000259" key="7">
    <source>
        <dbReference type="PROSITE" id="PS50109"/>
    </source>
</evidence>
<proteinExistence type="predicted"/>
<keyword evidence="4 8" id="KW-0418">Kinase</keyword>
<dbReference type="PROSITE" id="PS50109">
    <property type="entry name" value="HIS_KIN"/>
    <property type="match status" value="1"/>
</dbReference>
<dbReference type="SMART" id="SM00387">
    <property type="entry name" value="HATPase_c"/>
    <property type="match status" value="1"/>
</dbReference>
<feature type="transmembrane region" description="Helical" evidence="6">
    <location>
        <begin position="224"/>
        <end position="243"/>
    </location>
</feature>
<keyword evidence="5" id="KW-0902">Two-component regulatory system</keyword>
<dbReference type="EC" id="2.7.13.3" evidence="2"/>
<reference evidence="8 10" key="1">
    <citation type="submission" date="2015-09" db="EMBL/GenBank/DDBJ databases">
        <authorList>
            <consortium name="Pathogen Informatics"/>
        </authorList>
    </citation>
    <scope>NUCLEOTIDE SEQUENCE [LARGE SCALE GENOMIC DNA]</scope>
    <source>
        <strain evidence="8 10">2789STDY5608850</strain>
    </source>
</reference>
<feature type="transmembrane region" description="Helical" evidence="6">
    <location>
        <begin position="133"/>
        <end position="154"/>
    </location>
</feature>
<keyword evidence="6" id="KW-1133">Transmembrane helix</keyword>
<feature type="transmembrane region" description="Helical" evidence="6">
    <location>
        <begin position="9"/>
        <end position="30"/>
    </location>
</feature>
<feature type="domain" description="Histidine kinase" evidence="7">
    <location>
        <begin position="270"/>
        <end position="480"/>
    </location>
</feature>
<dbReference type="PRINTS" id="PR00344">
    <property type="entry name" value="BCTRLSENSOR"/>
</dbReference>
<reference evidence="9 11" key="2">
    <citation type="submission" date="2018-08" db="EMBL/GenBank/DDBJ databases">
        <title>A genome reference for cultivated species of the human gut microbiota.</title>
        <authorList>
            <person name="Zou Y."/>
            <person name="Xue W."/>
            <person name="Luo G."/>
        </authorList>
    </citation>
    <scope>NUCLEOTIDE SEQUENCE [LARGE SCALE GENOMIC DNA]</scope>
    <source>
        <strain evidence="9 11">TF05-11AC</strain>
    </source>
</reference>
<evidence type="ECO:0000256" key="1">
    <source>
        <dbReference type="ARBA" id="ARBA00000085"/>
    </source>
</evidence>
<accession>A0A173WHJ6</accession>
<evidence type="ECO:0000256" key="6">
    <source>
        <dbReference type="SAM" id="Phobius"/>
    </source>
</evidence>
<dbReference type="Proteomes" id="UP000261257">
    <property type="component" value="Unassembled WGS sequence"/>
</dbReference>
<dbReference type="EMBL" id="QSSQ01000061">
    <property type="protein sequence ID" value="RGL92978.1"/>
    <property type="molecule type" value="Genomic_DNA"/>
</dbReference>
<evidence type="ECO:0000256" key="2">
    <source>
        <dbReference type="ARBA" id="ARBA00012438"/>
    </source>
</evidence>
<evidence type="ECO:0000256" key="5">
    <source>
        <dbReference type="ARBA" id="ARBA00023012"/>
    </source>
</evidence>
<dbReference type="EMBL" id="CYZE01000001">
    <property type="protein sequence ID" value="CUN39009.1"/>
    <property type="molecule type" value="Genomic_DNA"/>
</dbReference>
<dbReference type="GO" id="GO:0000155">
    <property type="term" value="F:phosphorelay sensor kinase activity"/>
    <property type="evidence" value="ECO:0007669"/>
    <property type="project" value="TreeGrafter"/>
</dbReference>
<dbReference type="Pfam" id="PF02518">
    <property type="entry name" value="HATPase_c"/>
    <property type="match status" value="1"/>
</dbReference>
<dbReference type="InterPro" id="IPR004358">
    <property type="entry name" value="Sig_transdc_His_kin-like_C"/>
</dbReference>
<dbReference type="Proteomes" id="UP000095651">
    <property type="component" value="Unassembled WGS sequence"/>
</dbReference>
<dbReference type="Gene3D" id="3.30.565.10">
    <property type="entry name" value="Histidine kinase-like ATPase, C-terminal domain"/>
    <property type="match status" value="1"/>
</dbReference>
<dbReference type="InterPro" id="IPR003594">
    <property type="entry name" value="HATPase_dom"/>
</dbReference>
<keyword evidence="8" id="KW-0808">Transferase</keyword>
<dbReference type="InterPro" id="IPR036890">
    <property type="entry name" value="HATPase_C_sf"/>
</dbReference>
<keyword evidence="3" id="KW-0597">Phosphoprotein</keyword>
<evidence type="ECO:0000313" key="11">
    <source>
        <dbReference type="Proteomes" id="UP000261257"/>
    </source>
</evidence>
<evidence type="ECO:0000256" key="4">
    <source>
        <dbReference type="ARBA" id="ARBA00022777"/>
    </source>
</evidence>
<dbReference type="InterPro" id="IPR005467">
    <property type="entry name" value="His_kinase_dom"/>
</dbReference>
<dbReference type="SUPFAM" id="SSF55874">
    <property type="entry name" value="ATPase domain of HSP90 chaperone/DNA topoisomerase II/histidine kinase"/>
    <property type="match status" value="1"/>
</dbReference>